<reference evidence="3" key="1">
    <citation type="submission" date="2013-09" db="EMBL/GenBank/DDBJ databases">
        <title>Corchorus olitorius genome sequencing.</title>
        <authorList>
            <person name="Alam M."/>
            <person name="Haque M.S."/>
            <person name="Islam M.S."/>
            <person name="Emdad E.M."/>
            <person name="Islam M.M."/>
            <person name="Ahmed B."/>
            <person name="Halim A."/>
            <person name="Hossen Q.M.M."/>
            <person name="Hossain M.Z."/>
            <person name="Ahmed R."/>
            <person name="Khan M.M."/>
            <person name="Islam R."/>
            <person name="Rashid M.M."/>
            <person name="Khan S.A."/>
            <person name="Rahman M.S."/>
            <person name="Alam M."/>
            <person name="Yahiya A.S."/>
            <person name="Khan M.S."/>
            <person name="Azam M.S."/>
            <person name="Haque T."/>
            <person name="Lashkar M.Z.H."/>
            <person name="Akhand A.I."/>
            <person name="Morshed G."/>
            <person name="Roy S."/>
            <person name="Uddin K.S."/>
            <person name="Rabeya T."/>
            <person name="Hossain A.S."/>
            <person name="Chowdhury A."/>
            <person name="Snigdha A.R."/>
            <person name="Mortoza M.S."/>
            <person name="Matin S.A."/>
            <person name="Hoque S.M.E."/>
            <person name="Islam M.K."/>
            <person name="Roy D.K."/>
            <person name="Haider R."/>
            <person name="Moosa M.M."/>
            <person name="Elias S.M."/>
            <person name="Hasan A.M."/>
            <person name="Jahan S."/>
            <person name="Shafiuddin M."/>
            <person name="Mahmood N."/>
            <person name="Shommy N.S."/>
        </authorList>
    </citation>
    <scope>NUCLEOTIDE SEQUENCE [LARGE SCALE GENOMIC DNA]</scope>
    <source>
        <strain evidence="3">cv. O-4</strain>
    </source>
</reference>
<comment type="caution">
    <text evidence="2">The sequence shown here is derived from an EMBL/GenBank/DDBJ whole genome shotgun (WGS) entry which is preliminary data.</text>
</comment>
<evidence type="ECO:0000256" key="1">
    <source>
        <dbReference type="SAM" id="MobiDB-lite"/>
    </source>
</evidence>
<dbReference type="GO" id="GO:0005840">
    <property type="term" value="C:ribosome"/>
    <property type="evidence" value="ECO:0007669"/>
    <property type="project" value="UniProtKB-KW"/>
</dbReference>
<accession>A0A1R3KA52</accession>
<feature type="compositionally biased region" description="Polar residues" evidence="1">
    <location>
        <begin position="10"/>
        <end position="22"/>
    </location>
</feature>
<keyword evidence="2" id="KW-0687">Ribonucleoprotein</keyword>
<name>A0A1R3KA52_9ROSI</name>
<evidence type="ECO:0000313" key="3">
    <source>
        <dbReference type="Proteomes" id="UP000187203"/>
    </source>
</evidence>
<feature type="region of interest" description="Disordered" evidence="1">
    <location>
        <begin position="54"/>
        <end position="78"/>
    </location>
</feature>
<feature type="region of interest" description="Disordered" evidence="1">
    <location>
        <begin position="1"/>
        <end position="31"/>
    </location>
</feature>
<sequence length="96" mass="10934">MRRLRGRQLAKTTPAHTDNIKTTPPPFFNTKAPRATLRTLVSRHLTFVLWPYRHVSKSPPQSSPSPTPTSRDLPYHTYVPHVNSLSPAQIHAPTRF</sequence>
<protein>
    <submittedName>
        <fullName evidence="2">Mitochondrial 54S ribosomal protein YmL20</fullName>
    </submittedName>
</protein>
<dbReference type="Proteomes" id="UP000187203">
    <property type="component" value="Unassembled WGS sequence"/>
</dbReference>
<dbReference type="EMBL" id="AWUE01014373">
    <property type="protein sequence ID" value="OMP03919.1"/>
    <property type="molecule type" value="Genomic_DNA"/>
</dbReference>
<keyword evidence="3" id="KW-1185">Reference proteome</keyword>
<dbReference type="AlphaFoldDB" id="A0A1R3KA52"/>
<evidence type="ECO:0000313" key="2">
    <source>
        <dbReference type="EMBL" id="OMP03919.1"/>
    </source>
</evidence>
<gene>
    <name evidence="2" type="ORF">COLO4_10105</name>
</gene>
<organism evidence="2 3">
    <name type="scientific">Corchorus olitorius</name>
    <dbReference type="NCBI Taxonomy" id="93759"/>
    <lineage>
        <taxon>Eukaryota</taxon>
        <taxon>Viridiplantae</taxon>
        <taxon>Streptophyta</taxon>
        <taxon>Embryophyta</taxon>
        <taxon>Tracheophyta</taxon>
        <taxon>Spermatophyta</taxon>
        <taxon>Magnoliopsida</taxon>
        <taxon>eudicotyledons</taxon>
        <taxon>Gunneridae</taxon>
        <taxon>Pentapetalae</taxon>
        <taxon>rosids</taxon>
        <taxon>malvids</taxon>
        <taxon>Malvales</taxon>
        <taxon>Malvaceae</taxon>
        <taxon>Grewioideae</taxon>
        <taxon>Apeibeae</taxon>
        <taxon>Corchorus</taxon>
    </lineage>
</organism>
<keyword evidence="2" id="KW-0689">Ribosomal protein</keyword>
<proteinExistence type="predicted"/>